<gene>
    <name evidence="1" type="ORF">EDEG_01301</name>
</gene>
<reference evidence="1 2" key="1">
    <citation type="submission" date="2011-08" db="EMBL/GenBank/DDBJ databases">
        <authorList>
            <person name="Liu Z.J."/>
            <person name="Shi F.L."/>
            <person name="Lu J.Q."/>
            <person name="Li M."/>
            <person name="Wang Z.L."/>
        </authorList>
    </citation>
    <scope>NUCLEOTIDE SEQUENCE [LARGE SCALE GENOMIC DNA]</scope>
    <source>
        <strain evidence="1 2">USNM 41457</strain>
    </source>
</reference>
<proteinExistence type="predicted"/>
<dbReference type="HOGENOM" id="CLU_2236534_0_0_1"/>
<comment type="caution">
    <text evidence="1">The sequence shown here is derived from an EMBL/GenBank/DDBJ whole genome shotgun (WGS) entry which is preliminary data.</text>
</comment>
<sequence>MILKNNNSVYLIFLRKSHQTPGEYVIYVERNNKIYLQLSQKNIFKFCNKAQKILKNEIIKFCLLFYVQRIFFDRLDLLINTDDKLKCIQIFVKIFLPAFIDLSVW</sequence>
<evidence type="ECO:0000313" key="2">
    <source>
        <dbReference type="Proteomes" id="UP000003163"/>
    </source>
</evidence>
<dbReference type="VEuPathDB" id="MicrosporidiaDB:EDEG_01301"/>
<name>J9DAF1_EDHAE</name>
<accession>J9DAF1</accession>
<organism evidence="1 2">
    <name type="scientific">Edhazardia aedis (strain USNM 41457)</name>
    <name type="common">Microsporidian parasite</name>
    <dbReference type="NCBI Taxonomy" id="1003232"/>
    <lineage>
        <taxon>Eukaryota</taxon>
        <taxon>Fungi</taxon>
        <taxon>Fungi incertae sedis</taxon>
        <taxon>Microsporidia</taxon>
        <taxon>Edhazardia</taxon>
    </lineage>
</organism>
<dbReference type="AlphaFoldDB" id="J9DAF1"/>
<keyword evidence="2" id="KW-1185">Reference proteome</keyword>
<protein>
    <submittedName>
        <fullName evidence="1">Uncharacterized protein</fullName>
    </submittedName>
</protein>
<dbReference type="EMBL" id="AFBI03000018">
    <property type="protein sequence ID" value="EJW04484.1"/>
    <property type="molecule type" value="Genomic_DNA"/>
</dbReference>
<reference evidence="2" key="2">
    <citation type="submission" date="2015-07" db="EMBL/GenBank/DDBJ databases">
        <title>Contrasting host-pathogen interactions and genome evolution in two generalist and specialist microsporidian pathogens of mosquitoes.</title>
        <authorList>
            <consortium name="The Broad Institute Genomics Platform"/>
            <consortium name="The Broad Institute Genome Sequencing Center for Infectious Disease"/>
            <person name="Cuomo C.A."/>
            <person name="Sanscrainte N.D."/>
            <person name="Goldberg J.M."/>
            <person name="Heiman D."/>
            <person name="Young S."/>
            <person name="Zeng Q."/>
            <person name="Becnel J.J."/>
            <person name="Birren B.W."/>
        </authorList>
    </citation>
    <scope>NUCLEOTIDE SEQUENCE [LARGE SCALE GENOMIC DNA]</scope>
    <source>
        <strain evidence="2">USNM 41457</strain>
    </source>
</reference>
<dbReference type="InParanoid" id="J9DAF1"/>
<evidence type="ECO:0000313" key="1">
    <source>
        <dbReference type="EMBL" id="EJW04484.1"/>
    </source>
</evidence>
<dbReference type="Proteomes" id="UP000003163">
    <property type="component" value="Unassembled WGS sequence"/>
</dbReference>